<dbReference type="AlphaFoldDB" id="A0A8H7ZTZ0"/>
<feature type="region of interest" description="Disordered" evidence="1">
    <location>
        <begin position="51"/>
        <end position="113"/>
    </location>
</feature>
<sequence>GRPQPRLRRSDRHRRVPRAPVGACGRRCGRRRRFCKAAGAALVSVAAADVPRRDKHGGVQQAQRRLAPAAREPLLQGRRRPARVGRHVASQGGRPARGGLRQGLRRGGPGGVH</sequence>
<keyword evidence="3" id="KW-1185">Reference proteome</keyword>
<feature type="region of interest" description="Disordered" evidence="1">
    <location>
        <begin position="1"/>
        <end position="20"/>
    </location>
</feature>
<feature type="non-terminal residue" evidence="2">
    <location>
        <position position="1"/>
    </location>
</feature>
<protein>
    <submittedName>
        <fullName evidence="2">Uncharacterized protein</fullName>
    </submittedName>
</protein>
<feature type="non-terminal residue" evidence="2">
    <location>
        <position position="113"/>
    </location>
</feature>
<dbReference type="Proteomes" id="UP000673691">
    <property type="component" value="Unassembled WGS sequence"/>
</dbReference>
<dbReference type="EMBL" id="JAEFCI010007083">
    <property type="protein sequence ID" value="KAG5459295.1"/>
    <property type="molecule type" value="Genomic_DNA"/>
</dbReference>
<evidence type="ECO:0000256" key="1">
    <source>
        <dbReference type="SAM" id="MobiDB-lite"/>
    </source>
</evidence>
<evidence type="ECO:0000313" key="3">
    <source>
        <dbReference type="Proteomes" id="UP000673691"/>
    </source>
</evidence>
<comment type="caution">
    <text evidence="2">The sequence shown here is derived from an EMBL/GenBank/DDBJ whole genome shotgun (WGS) entry which is preliminary data.</text>
</comment>
<feature type="compositionally biased region" description="Low complexity" evidence="1">
    <location>
        <begin position="60"/>
        <end position="76"/>
    </location>
</feature>
<gene>
    <name evidence="2" type="ORF">BJ554DRAFT_317</name>
</gene>
<proteinExistence type="predicted"/>
<reference evidence="2 3" key="1">
    <citation type="journal article" name="Sci. Rep.">
        <title>Genome-scale phylogenetic analyses confirm Olpidium as the closest living zoosporic fungus to the non-flagellated, terrestrial fungi.</title>
        <authorList>
            <person name="Chang Y."/>
            <person name="Rochon D."/>
            <person name="Sekimoto S."/>
            <person name="Wang Y."/>
            <person name="Chovatia M."/>
            <person name="Sandor L."/>
            <person name="Salamov A."/>
            <person name="Grigoriev I.V."/>
            <person name="Stajich J.E."/>
            <person name="Spatafora J.W."/>
        </authorList>
    </citation>
    <scope>NUCLEOTIDE SEQUENCE [LARGE SCALE GENOMIC DNA]</scope>
    <source>
        <strain evidence="2">S191</strain>
    </source>
</reference>
<name>A0A8H7ZTZ0_9FUNG</name>
<evidence type="ECO:0000313" key="2">
    <source>
        <dbReference type="EMBL" id="KAG5459295.1"/>
    </source>
</evidence>
<feature type="compositionally biased region" description="Basic residues" evidence="1">
    <location>
        <begin position="1"/>
        <end position="17"/>
    </location>
</feature>
<feature type="compositionally biased region" description="Basic residues" evidence="1">
    <location>
        <begin position="77"/>
        <end position="86"/>
    </location>
</feature>
<organism evidence="2 3">
    <name type="scientific">Olpidium bornovanus</name>
    <dbReference type="NCBI Taxonomy" id="278681"/>
    <lineage>
        <taxon>Eukaryota</taxon>
        <taxon>Fungi</taxon>
        <taxon>Fungi incertae sedis</taxon>
        <taxon>Olpidiomycota</taxon>
        <taxon>Olpidiomycotina</taxon>
        <taxon>Olpidiomycetes</taxon>
        <taxon>Olpidiales</taxon>
        <taxon>Olpidiaceae</taxon>
        <taxon>Olpidium</taxon>
    </lineage>
</organism>
<accession>A0A8H7ZTZ0</accession>